<dbReference type="EnsemblMetazoa" id="SMAR014234-RA">
    <property type="protein sequence ID" value="SMAR014234-PA"/>
    <property type="gene ID" value="SMAR014234"/>
</dbReference>
<dbReference type="Proteomes" id="UP000014500">
    <property type="component" value="Unassembled WGS sequence"/>
</dbReference>
<evidence type="ECO:0000313" key="1">
    <source>
        <dbReference type="EnsemblMetazoa" id="SMAR014234-PA"/>
    </source>
</evidence>
<reference evidence="2" key="1">
    <citation type="submission" date="2011-05" db="EMBL/GenBank/DDBJ databases">
        <authorList>
            <person name="Richards S.R."/>
            <person name="Qu J."/>
            <person name="Jiang H."/>
            <person name="Jhangiani S.N."/>
            <person name="Agravi P."/>
            <person name="Goodspeed R."/>
            <person name="Gross S."/>
            <person name="Mandapat C."/>
            <person name="Jackson L."/>
            <person name="Mathew T."/>
            <person name="Pu L."/>
            <person name="Thornton R."/>
            <person name="Saada N."/>
            <person name="Wilczek-Boney K.B."/>
            <person name="Lee S."/>
            <person name="Kovar C."/>
            <person name="Wu Y."/>
            <person name="Scherer S.E."/>
            <person name="Worley K.C."/>
            <person name="Muzny D.M."/>
            <person name="Gibbs R."/>
        </authorList>
    </citation>
    <scope>NUCLEOTIDE SEQUENCE</scope>
    <source>
        <strain evidence="2">Brora</strain>
    </source>
</reference>
<evidence type="ECO:0000313" key="2">
    <source>
        <dbReference type="Proteomes" id="UP000014500"/>
    </source>
</evidence>
<name>T1JK54_STRMM</name>
<keyword evidence="2" id="KW-1185">Reference proteome</keyword>
<organism evidence="1 2">
    <name type="scientific">Strigamia maritima</name>
    <name type="common">European centipede</name>
    <name type="synonym">Geophilus maritimus</name>
    <dbReference type="NCBI Taxonomy" id="126957"/>
    <lineage>
        <taxon>Eukaryota</taxon>
        <taxon>Metazoa</taxon>
        <taxon>Ecdysozoa</taxon>
        <taxon>Arthropoda</taxon>
        <taxon>Myriapoda</taxon>
        <taxon>Chilopoda</taxon>
        <taxon>Pleurostigmophora</taxon>
        <taxon>Geophilomorpha</taxon>
        <taxon>Linotaeniidae</taxon>
        <taxon>Strigamia</taxon>
    </lineage>
</organism>
<accession>T1JK54</accession>
<reference evidence="1" key="2">
    <citation type="submission" date="2015-02" db="UniProtKB">
        <authorList>
            <consortium name="EnsemblMetazoa"/>
        </authorList>
    </citation>
    <scope>IDENTIFICATION</scope>
</reference>
<proteinExistence type="predicted"/>
<sequence length="72" mass="8936">MKTSREWWQARDNYLTHSVSSAFQMSTRKQTKRIFSCNNRFAKNIVFRIIKYKYLKKKLYKIKKHIFIFIIL</sequence>
<protein>
    <submittedName>
        <fullName evidence="1">Uncharacterized protein</fullName>
    </submittedName>
</protein>
<dbReference type="EMBL" id="JH431429">
    <property type="status" value="NOT_ANNOTATED_CDS"/>
    <property type="molecule type" value="Genomic_DNA"/>
</dbReference>
<dbReference type="HOGENOM" id="CLU_2725403_0_0_1"/>
<dbReference type="AlphaFoldDB" id="T1JK54"/>